<feature type="transmembrane region" description="Helical" evidence="5">
    <location>
        <begin position="58"/>
        <end position="79"/>
    </location>
</feature>
<dbReference type="Proteomes" id="UP000504638">
    <property type="component" value="Unplaced"/>
</dbReference>
<keyword evidence="3 5" id="KW-1133">Transmembrane helix</keyword>
<dbReference type="InterPro" id="IPR052649">
    <property type="entry name" value="NCE102-like"/>
</dbReference>
<evidence type="ECO:0000256" key="2">
    <source>
        <dbReference type="ARBA" id="ARBA00022692"/>
    </source>
</evidence>
<sequence length="199" mass="21126">MLASLVDRPFQVCSLAITPVLALTRNLSSGPFLSSGLGPSRALIQDQWNNSSPAATKFAAFAGAFGLVVSLLGIVSVFVTALEGLITWVVDTLAGLFFLAAGVVFVVHLKTTNCDIHIAILAENPLLNGGCAVEQGEEYCWYMFAGEWSEEAAYGVLRDRCRMVQADTAFSFLACLTCVAALSLSFFFGRGGTRRGGAI</sequence>
<evidence type="ECO:0000256" key="3">
    <source>
        <dbReference type="ARBA" id="ARBA00022989"/>
    </source>
</evidence>
<organism evidence="7">
    <name type="scientific">Eremomyces bilateralis CBS 781.70</name>
    <dbReference type="NCBI Taxonomy" id="1392243"/>
    <lineage>
        <taxon>Eukaryota</taxon>
        <taxon>Fungi</taxon>
        <taxon>Dikarya</taxon>
        <taxon>Ascomycota</taxon>
        <taxon>Pezizomycotina</taxon>
        <taxon>Dothideomycetes</taxon>
        <taxon>Dothideomycetes incertae sedis</taxon>
        <taxon>Eremomycetales</taxon>
        <taxon>Eremomycetaceae</taxon>
        <taxon>Eremomyces</taxon>
    </lineage>
</organism>
<evidence type="ECO:0000259" key="6">
    <source>
        <dbReference type="Pfam" id="PF01284"/>
    </source>
</evidence>
<dbReference type="PANTHER" id="PTHR28165:SF2">
    <property type="entry name" value="MARVEL DOMAIN-CONTAINING PROTEIN"/>
    <property type="match status" value="1"/>
</dbReference>
<dbReference type="RefSeq" id="XP_033536703.1">
    <property type="nucleotide sequence ID" value="XM_033674652.1"/>
</dbReference>
<dbReference type="GeneID" id="54415222"/>
<evidence type="ECO:0000313" key="9">
    <source>
        <dbReference type="RefSeq" id="XP_033536703.1"/>
    </source>
</evidence>
<feature type="domain" description="MARVEL" evidence="6">
    <location>
        <begin position="49"/>
        <end position="182"/>
    </location>
</feature>
<dbReference type="GO" id="GO:0032126">
    <property type="term" value="C:eisosome"/>
    <property type="evidence" value="ECO:0007669"/>
    <property type="project" value="TreeGrafter"/>
</dbReference>
<reference evidence="7 9" key="1">
    <citation type="submission" date="2020-01" db="EMBL/GenBank/DDBJ databases">
        <authorList>
            <consortium name="DOE Joint Genome Institute"/>
            <person name="Haridas S."/>
            <person name="Albert R."/>
            <person name="Binder M."/>
            <person name="Bloem J."/>
            <person name="Labutti K."/>
            <person name="Salamov A."/>
            <person name="Andreopoulos B."/>
            <person name="Baker S.E."/>
            <person name="Barry K."/>
            <person name="Bills G."/>
            <person name="Bluhm B.H."/>
            <person name="Cannon C."/>
            <person name="Castanera R."/>
            <person name="Culley D.E."/>
            <person name="Daum C."/>
            <person name="Ezra D."/>
            <person name="Gonzalez J.B."/>
            <person name="Henrissat B."/>
            <person name="Kuo A."/>
            <person name="Liang C."/>
            <person name="Lipzen A."/>
            <person name="Lutzoni F."/>
            <person name="Magnuson J."/>
            <person name="Mondo S."/>
            <person name="Nolan M."/>
            <person name="Ohm R."/>
            <person name="Pangilinan J."/>
            <person name="Park H.-J."/>
            <person name="Ramirez L."/>
            <person name="Alfaro M."/>
            <person name="Sun H."/>
            <person name="Tritt A."/>
            <person name="Yoshinaga Y."/>
            <person name="Zwiers L.-H."/>
            <person name="Turgeon B.G."/>
            <person name="Goodwin S.B."/>
            <person name="Spatafora J.W."/>
            <person name="Crous P.W."/>
            <person name="Grigoriev I.V."/>
        </authorList>
    </citation>
    <scope>NUCLEOTIDE SEQUENCE</scope>
    <source>
        <strain evidence="7 9">CBS 781.70</strain>
    </source>
</reference>
<accession>A0A6G1GAN9</accession>
<dbReference type="InterPro" id="IPR008253">
    <property type="entry name" value="Marvel"/>
</dbReference>
<evidence type="ECO:0000256" key="5">
    <source>
        <dbReference type="SAM" id="Phobius"/>
    </source>
</evidence>
<dbReference type="GO" id="GO:0005886">
    <property type="term" value="C:plasma membrane"/>
    <property type="evidence" value="ECO:0007669"/>
    <property type="project" value="TreeGrafter"/>
</dbReference>
<keyword evidence="4 5" id="KW-0472">Membrane</keyword>
<evidence type="ECO:0000256" key="1">
    <source>
        <dbReference type="ARBA" id="ARBA00004141"/>
    </source>
</evidence>
<evidence type="ECO:0000313" key="7">
    <source>
        <dbReference type="EMBL" id="KAF1815072.1"/>
    </source>
</evidence>
<reference evidence="9" key="2">
    <citation type="submission" date="2020-04" db="EMBL/GenBank/DDBJ databases">
        <authorList>
            <consortium name="NCBI Genome Project"/>
        </authorList>
    </citation>
    <scope>NUCLEOTIDE SEQUENCE</scope>
    <source>
        <strain evidence="9">CBS 781.70</strain>
    </source>
</reference>
<keyword evidence="8" id="KW-1185">Reference proteome</keyword>
<dbReference type="Pfam" id="PF01284">
    <property type="entry name" value="MARVEL"/>
    <property type="match status" value="1"/>
</dbReference>
<dbReference type="AlphaFoldDB" id="A0A6G1GAN9"/>
<keyword evidence="2 5" id="KW-0812">Transmembrane</keyword>
<feature type="transmembrane region" description="Helical" evidence="5">
    <location>
        <begin position="168"/>
        <end position="188"/>
    </location>
</feature>
<reference evidence="9" key="3">
    <citation type="submission" date="2025-04" db="UniProtKB">
        <authorList>
            <consortium name="RefSeq"/>
        </authorList>
    </citation>
    <scope>IDENTIFICATION</scope>
    <source>
        <strain evidence="9">CBS 781.70</strain>
    </source>
</reference>
<feature type="transmembrane region" description="Helical" evidence="5">
    <location>
        <begin position="85"/>
        <end position="107"/>
    </location>
</feature>
<dbReference type="GO" id="GO:0072659">
    <property type="term" value="P:protein localization to plasma membrane"/>
    <property type="evidence" value="ECO:0007669"/>
    <property type="project" value="TreeGrafter"/>
</dbReference>
<dbReference type="EMBL" id="ML975152">
    <property type="protein sequence ID" value="KAF1815072.1"/>
    <property type="molecule type" value="Genomic_DNA"/>
</dbReference>
<name>A0A6G1GAN9_9PEZI</name>
<protein>
    <recommendedName>
        <fullName evidence="6">MARVEL domain-containing protein</fullName>
    </recommendedName>
</protein>
<dbReference type="PANTHER" id="PTHR28165">
    <property type="entry name" value="NON-CLASSICAL EXPORT PROTEIN 2-RELATED"/>
    <property type="match status" value="1"/>
</dbReference>
<gene>
    <name evidence="7 9" type="ORF">P152DRAFT_244528</name>
</gene>
<evidence type="ECO:0000256" key="4">
    <source>
        <dbReference type="ARBA" id="ARBA00023136"/>
    </source>
</evidence>
<dbReference type="GO" id="GO:0070941">
    <property type="term" value="P:eisosome assembly"/>
    <property type="evidence" value="ECO:0007669"/>
    <property type="project" value="TreeGrafter"/>
</dbReference>
<proteinExistence type="predicted"/>
<evidence type="ECO:0000313" key="8">
    <source>
        <dbReference type="Proteomes" id="UP000504638"/>
    </source>
</evidence>
<comment type="subcellular location">
    <subcellularLocation>
        <location evidence="1">Membrane</location>
        <topology evidence="1">Multi-pass membrane protein</topology>
    </subcellularLocation>
</comment>